<gene>
    <name evidence="4" type="ORF">KI387_015814</name>
</gene>
<organism evidence="4 5">
    <name type="scientific">Taxus chinensis</name>
    <name type="common">Chinese yew</name>
    <name type="synonym">Taxus wallichiana var. chinensis</name>
    <dbReference type="NCBI Taxonomy" id="29808"/>
    <lineage>
        <taxon>Eukaryota</taxon>
        <taxon>Viridiplantae</taxon>
        <taxon>Streptophyta</taxon>
        <taxon>Embryophyta</taxon>
        <taxon>Tracheophyta</taxon>
        <taxon>Spermatophyta</taxon>
        <taxon>Pinopsida</taxon>
        <taxon>Pinidae</taxon>
        <taxon>Conifers II</taxon>
        <taxon>Cupressales</taxon>
        <taxon>Taxaceae</taxon>
        <taxon>Taxus</taxon>
    </lineage>
</organism>
<dbReference type="InterPro" id="IPR003338">
    <property type="entry name" value="CDC4_N-term_subdom"/>
</dbReference>
<evidence type="ECO:0000259" key="3">
    <source>
        <dbReference type="Pfam" id="PF02359"/>
    </source>
</evidence>
<dbReference type="SUPFAM" id="SSF50692">
    <property type="entry name" value="ADC-like"/>
    <property type="match status" value="1"/>
</dbReference>
<dbReference type="Gene3D" id="2.40.40.20">
    <property type="match status" value="1"/>
</dbReference>
<feature type="domain" description="CDC48 N-terminal subdomain" evidence="3">
    <location>
        <begin position="3"/>
        <end position="46"/>
    </location>
</feature>
<evidence type="ECO:0000313" key="4">
    <source>
        <dbReference type="EMBL" id="KAH9321175.1"/>
    </source>
</evidence>
<sequence>GKKRKDTICIALADETCEEPKIRMNKVVRSNLRIRLGDVVSVHQCPDVKYGKRVHILPVDDTIEGVTGNLFDAYLK</sequence>
<dbReference type="Pfam" id="PF02359">
    <property type="entry name" value="CDC48_N"/>
    <property type="match status" value="1"/>
</dbReference>
<evidence type="ECO:0000256" key="1">
    <source>
        <dbReference type="ARBA" id="ARBA00022741"/>
    </source>
</evidence>
<dbReference type="Gene3D" id="3.10.330.10">
    <property type="match status" value="1"/>
</dbReference>
<keyword evidence="5" id="KW-1185">Reference proteome</keyword>
<dbReference type="InterPro" id="IPR009010">
    <property type="entry name" value="Asp_de-COase-like_dom_sf"/>
</dbReference>
<protein>
    <recommendedName>
        <fullName evidence="3">CDC48 N-terminal subdomain domain-containing protein</fullName>
    </recommendedName>
</protein>
<dbReference type="SUPFAM" id="SSF54585">
    <property type="entry name" value="Cdc48 domain 2-like"/>
    <property type="match status" value="1"/>
</dbReference>
<accession>A0AA38GFX8</accession>
<proteinExistence type="predicted"/>
<comment type="caution">
    <text evidence="4">The sequence shown here is derived from an EMBL/GenBank/DDBJ whole genome shotgun (WGS) entry which is preliminary data.</text>
</comment>
<keyword evidence="2" id="KW-0067">ATP-binding</keyword>
<dbReference type="FunFam" id="2.40.40.20:FF:000003">
    <property type="entry name" value="Transitional endoplasmic reticulum ATPase"/>
    <property type="match status" value="1"/>
</dbReference>
<keyword evidence="1" id="KW-0547">Nucleotide-binding</keyword>
<feature type="non-terminal residue" evidence="4">
    <location>
        <position position="1"/>
    </location>
</feature>
<reference evidence="4 5" key="1">
    <citation type="journal article" date="2021" name="Nat. Plants">
        <title>The Taxus genome provides insights into paclitaxel biosynthesis.</title>
        <authorList>
            <person name="Xiong X."/>
            <person name="Gou J."/>
            <person name="Liao Q."/>
            <person name="Li Y."/>
            <person name="Zhou Q."/>
            <person name="Bi G."/>
            <person name="Li C."/>
            <person name="Du R."/>
            <person name="Wang X."/>
            <person name="Sun T."/>
            <person name="Guo L."/>
            <person name="Liang H."/>
            <person name="Lu P."/>
            <person name="Wu Y."/>
            <person name="Zhang Z."/>
            <person name="Ro D.K."/>
            <person name="Shang Y."/>
            <person name="Huang S."/>
            <person name="Yan J."/>
        </authorList>
    </citation>
    <scope>NUCLEOTIDE SEQUENCE [LARGE SCALE GENOMIC DNA]</scope>
    <source>
        <strain evidence="4">Ta-2019</strain>
    </source>
</reference>
<dbReference type="AlphaFoldDB" id="A0AA38GFX8"/>
<dbReference type="Proteomes" id="UP000824469">
    <property type="component" value="Unassembled WGS sequence"/>
</dbReference>
<evidence type="ECO:0000256" key="2">
    <source>
        <dbReference type="ARBA" id="ARBA00022840"/>
    </source>
</evidence>
<dbReference type="OMA" id="RSCKISI"/>
<feature type="non-terminal residue" evidence="4">
    <location>
        <position position="76"/>
    </location>
</feature>
<dbReference type="EMBL" id="JAHRHJ020000003">
    <property type="protein sequence ID" value="KAH9321175.1"/>
    <property type="molecule type" value="Genomic_DNA"/>
</dbReference>
<dbReference type="GO" id="GO:0005524">
    <property type="term" value="F:ATP binding"/>
    <property type="evidence" value="ECO:0007669"/>
    <property type="project" value="UniProtKB-KW"/>
</dbReference>
<evidence type="ECO:0000313" key="5">
    <source>
        <dbReference type="Proteomes" id="UP000824469"/>
    </source>
</evidence>
<name>A0AA38GFX8_TAXCH</name>
<dbReference type="InterPro" id="IPR029067">
    <property type="entry name" value="CDC48_domain_2-like_sf"/>
</dbReference>